<dbReference type="FunFam" id="3.20.19.10:FF:000003">
    <property type="entry name" value="3-isopropylmalate dehydratase small subunit"/>
    <property type="match status" value="1"/>
</dbReference>
<keyword evidence="15" id="KW-1185">Reference proteome</keyword>
<gene>
    <name evidence="14" type="ordered locus">Nmar_0423</name>
</gene>
<dbReference type="SUPFAM" id="SSF52016">
    <property type="entry name" value="LeuD/IlvD-like"/>
    <property type="match status" value="1"/>
</dbReference>
<dbReference type="KEGG" id="nmr:Nmar_0423"/>
<comment type="similarity">
    <text evidence="4">Belongs to the LeuD family. LeuD type 1 subfamily.</text>
</comment>
<dbReference type="HAMAP" id="MF_01031">
    <property type="entry name" value="LeuD_type1"/>
    <property type="match status" value="1"/>
</dbReference>
<keyword evidence="10" id="KW-0100">Branched-chain amino acid biosynthesis</keyword>
<evidence type="ECO:0000256" key="11">
    <source>
        <dbReference type="ARBA" id="ARBA00031631"/>
    </source>
</evidence>
<dbReference type="STRING" id="436308.Nmar_0423"/>
<dbReference type="EnsemblBacteria" id="ABX12319">
    <property type="protein sequence ID" value="ABX12319"/>
    <property type="gene ID" value="Nmar_0423"/>
</dbReference>
<dbReference type="GO" id="GO:0009316">
    <property type="term" value="C:3-isopropylmalate dehydratase complex"/>
    <property type="evidence" value="ECO:0000318"/>
    <property type="project" value="GO_Central"/>
</dbReference>
<evidence type="ECO:0000256" key="2">
    <source>
        <dbReference type="ARBA" id="ARBA00002695"/>
    </source>
</evidence>
<dbReference type="InterPro" id="IPR033940">
    <property type="entry name" value="IPMI_Swivel"/>
</dbReference>
<dbReference type="InterPro" id="IPR015928">
    <property type="entry name" value="Aconitase/3IPM_dehydase_swvl"/>
</dbReference>
<organism evidence="14 15">
    <name type="scientific">Nitrosopumilus maritimus (strain SCM1)</name>
    <dbReference type="NCBI Taxonomy" id="436308"/>
    <lineage>
        <taxon>Archaea</taxon>
        <taxon>Nitrososphaerota</taxon>
        <taxon>Nitrososphaeria</taxon>
        <taxon>Nitrosopumilales</taxon>
        <taxon>Nitrosopumilaceae</taxon>
        <taxon>Nitrosopumilus</taxon>
    </lineage>
</organism>
<dbReference type="AlphaFoldDB" id="A9A5C0"/>
<dbReference type="Proteomes" id="UP000000792">
    <property type="component" value="Chromosome"/>
</dbReference>
<evidence type="ECO:0000256" key="1">
    <source>
        <dbReference type="ARBA" id="ARBA00000491"/>
    </source>
</evidence>
<sequence length="194" mass="22151">MEPFKKTTSIVTPLDKVNVDTDQIVPKQFLKLVQKSGFGKFLFFNWRYDENENPKSDFVLNDSKYDNSHILVAGDNFGCGSSREHAVWALQDYGFSVIIAPSFADIFFSNCFKNGILPISLEQSVVEKLQQESEPIEVDLENQIIKTSSDEIHFEIDSHKKKILLEGLDDIAQTYQFEDKISEFEKQSTVPSVL</sequence>
<dbReference type="InParanoid" id="A9A5C0"/>
<dbReference type="EMBL" id="CP000866">
    <property type="protein sequence ID" value="ABX12319.1"/>
    <property type="molecule type" value="Genomic_DNA"/>
</dbReference>
<evidence type="ECO:0000259" key="13">
    <source>
        <dbReference type="Pfam" id="PF00694"/>
    </source>
</evidence>
<evidence type="ECO:0000313" key="14">
    <source>
        <dbReference type="EMBL" id="ABX12319.1"/>
    </source>
</evidence>
<evidence type="ECO:0000256" key="4">
    <source>
        <dbReference type="ARBA" id="ARBA00009845"/>
    </source>
</evidence>
<comment type="catalytic activity">
    <reaction evidence="1">
        <text>(2R,3S)-3-isopropylmalate = (2S)-2-isopropylmalate</text>
        <dbReference type="Rhea" id="RHEA:32287"/>
        <dbReference type="ChEBI" id="CHEBI:1178"/>
        <dbReference type="ChEBI" id="CHEBI:35121"/>
        <dbReference type="EC" id="4.2.1.33"/>
    </reaction>
</comment>
<evidence type="ECO:0000256" key="5">
    <source>
        <dbReference type="ARBA" id="ARBA00011271"/>
    </source>
</evidence>
<evidence type="ECO:0000313" key="15">
    <source>
        <dbReference type="Proteomes" id="UP000000792"/>
    </source>
</evidence>
<dbReference type="NCBIfam" id="TIGR00171">
    <property type="entry name" value="leuD"/>
    <property type="match status" value="1"/>
</dbReference>
<dbReference type="NCBIfam" id="NF002458">
    <property type="entry name" value="PRK01641.1"/>
    <property type="match status" value="1"/>
</dbReference>
<dbReference type="GO" id="GO:0009098">
    <property type="term" value="P:L-leucine biosynthetic process"/>
    <property type="evidence" value="ECO:0000318"/>
    <property type="project" value="GO_Central"/>
</dbReference>
<evidence type="ECO:0000256" key="3">
    <source>
        <dbReference type="ARBA" id="ARBA00004729"/>
    </source>
</evidence>
<dbReference type="PhylomeDB" id="A9A5C0"/>
<dbReference type="UniPathway" id="UPA00048">
    <property type="reaction ID" value="UER00071"/>
</dbReference>
<comment type="function">
    <text evidence="2">Catalyzes the isomerization between 2-isopropylmalate and 3-isopropylmalate, via the formation of 2-isopropylmaleate.</text>
</comment>
<dbReference type="PANTHER" id="PTHR43345">
    <property type="entry name" value="3-ISOPROPYLMALATE DEHYDRATASE SMALL SUBUNIT 2-RELATED-RELATED"/>
    <property type="match status" value="1"/>
</dbReference>
<dbReference type="EC" id="4.2.1.33" evidence="6"/>
<reference evidence="14 15" key="1">
    <citation type="journal article" date="2010" name="Proc. Natl. Acad. Sci. U.S.A.">
        <title>Nitrosopumilus maritimus genome reveals unique mechanisms for nitrification and autotrophy in globally distributed marine crenarchaea.</title>
        <authorList>
            <person name="Walker C.B."/>
            <person name="de la Torre J.R."/>
            <person name="Klotz M.G."/>
            <person name="Urakawa H."/>
            <person name="Pinel N."/>
            <person name="Arp D.J."/>
            <person name="Brochier-Armanet C."/>
            <person name="Chain P.S."/>
            <person name="Chan P.P."/>
            <person name="Gollabgir A."/>
            <person name="Hemp J."/>
            <person name="Hugler M."/>
            <person name="Karr E.A."/>
            <person name="Konneke M."/>
            <person name="Shin M."/>
            <person name="Lawton T.J."/>
            <person name="Lowe T."/>
            <person name="Martens-Habbena W."/>
            <person name="Sayavedra-Soto L.A."/>
            <person name="Lang D."/>
            <person name="Sievert S.M."/>
            <person name="Rosenzweig A.C."/>
            <person name="Manning G."/>
            <person name="Stahl D.A."/>
        </authorList>
    </citation>
    <scope>NUCLEOTIDE SEQUENCE [LARGE SCALE GENOMIC DNA]</scope>
    <source>
        <strain evidence="14 15">SCM1</strain>
    </source>
</reference>
<name>A9A5C0_NITMS</name>
<dbReference type="InterPro" id="IPR000573">
    <property type="entry name" value="AconitaseA/IPMdHydase_ssu_swvl"/>
</dbReference>
<dbReference type="InterPro" id="IPR004431">
    <property type="entry name" value="3-IsopropMal_deHydase_ssu"/>
</dbReference>
<evidence type="ECO:0000256" key="12">
    <source>
        <dbReference type="ARBA" id="ARBA00033368"/>
    </source>
</evidence>
<dbReference type="OrthoDB" id="6505at2157"/>
<keyword evidence="7" id="KW-0432">Leucine biosynthesis</keyword>
<dbReference type="HOGENOM" id="CLU_081378_0_3_2"/>
<dbReference type="GO" id="GO:0003861">
    <property type="term" value="F:3-isopropylmalate dehydratase activity"/>
    <property type="evidence" value="ECO:0000318"/>
    <property type="project" value="GO_Central"/>
</dbReference>
<proteinExistence type="inferred from homology"/>
<dbReference type="RefSeq" id="WP_012214806.1">
    <property type="nucleotide sequence ID" value="NC_010085.1"/>
</dbReference>
<evidence type="ECO:0000256" key="6">
    <source>
        <dbReference type="ARBA" id="ARBA00011998"/>
    </source>
</evidence>
<keyword evidence="9 14" id="KW-0456">Lyase</keyword>
<dbReference type="CDD" id="cd01577">
    <property type="entry name" value="IPMI_Swivel"/>
    <property type="match status" value="1"/>
</dbReference>
<dbReference type="Pfam" id="PF00694">
    <property type="entry name" value="Aconitase_C"/>
    <property type="match status" value="1"/>
</dbReference>
<evidence type="ECO:0000256" key="10">
    <source>
        <dbReference type="ARBA" id="ARBA00023304"/>
    </source>
</evidence>
<evidence type="ECO:0000256" key="9">
    <source>
        <dbReference type="ARBA" id="ARBA00023239"/>
    </source>
</evidence>
<comment type="subunit">
    <text evidence="5">Heterodimer of LeuC and LeuD.</text>
</comment>
<dbReference type="InterPro" id="IPR050075">
    <property type="entry name" value="LeuD"/>
</dbReference>
<evidence type="ECO:0000256" key="8">
    <source>
        <dbReference type="ARBA" id="ARBA00022605"/>
    </source>
</evidence>
<dbReference type="GeneID" id="5773525"/>
<evidence type="ECO:0000256" key="7">
    <source>
        <dbReference type="ARBA" id="ARBA00022430"/>
    </source>
</evidence>
<protein>
    <recommendedName>
        <fullName evidence="6">3-isopropylmalate dehydratase</fullName>
        <ecNumber evidence="6">4.2.1.33</ecNumber>
    </recommendedName>
    <alternativeName>
        <fullName evidence="11">Alpha-IPM isomerase</fullName>
    </alternativeName>
    <alternativeName>
        <fullName evidence="12">Isopropylmalate isomerase</fullName>
    </alternativeName>
</protein>
<dbReference type="PANTHER" id="PTHR43345:SF5">
    <property type="entry name" value="3-ISOPROPYLMALATE DEHYDRATASE SMALL SUBUNIT"/>
    <property type="match status" value="1"/>
</dbReference>
<comment type="pathway">
    <text evidence="3">Amino-acid biosynthesis; L-leucine biosynthesis; L-leucine from 3-methyl-2-oxobutanoate: step 2/4.</text>
</comment>
<keyword evidence="8" id="KW-0028">Amino-acid biosynthesis</keyword>
<dbReference type="eggNOG" id="arCOG02230">
    <property type="taxonomic scope" value="Archaea"/>
</dbReference>
<dbReference type="Gene3D" id="3.20.19.10">
    <property type="entry name" value="Aconitase, domain 4"/>
    <property type="match status" value="1"/>
</dbReference>
<accession>A9A5C0</accession>
<feature type="domain" description="Aconitase A/isopropylmalate dehydratase small subunit swivel" evidence="13">
    <location>
        <begin position="1"/>
        <end position="123"/>
    </location>
</feature>